<evidence type="ECO:0000256" key="11">
    <source>
        <dbReference type="ARBA" id="ARBA00072395"/>
    </source>
</evidence>
<sequence>MAAAVSVSAAAGEENTDTELSFAARPPHEDRDPAADHEPWMVTGDRRHPELEPGEEDPTSDRECQRRVDEDLTSLSPEEIESRLERTRREFYNRRKIIIKNLPSDVSNQEVHELLGNYDLKYCFVDKYKGTAFVTLLNGEQAQCAIKEFHQHALRDREISVQLQPTDALLCIANLPCAFTQQQFEELVRPFGNLERCFLVYSASTGHSKGYGFVEYMKKDSAARAKSELLGKQLGSRMLYVHWTEVGSLTYPLLHSKCLCVDRMPPSLLTAQDLRNALADTHAPAFCQLAQGQDGSFRRFAVLEFADAEMAEEAQRLTDGRLLGGTHIRVSFCAPGPPGRSMLAALIAAQTMAVNRGKGLLPDPTAMQILTGLNNPATLKMLLNPLSQGHKQGLLGAAPTMPLLANPALSAALLQLLLQNQAKAQQAGLIGENPLAALPVQQGVHLLGDQPQGGVVPGLGVQTDPLNPLKPMALGRGLAREQESPTAACSFPQTSSPTLQGISMALMGGMMADGLTAQGVSILGDPPKDVNLNQSPFLNVNSVFPSGGSCRPHPYRKRPTLSNVSNQHTHQSIQPNYNLRYQDSYSPEYPPLHQDPLAHLYEQQENLDTGALAGFGQQLSRQPDYGEQFSHFSYPPSPALSSYFSSGSEGSSPSSLPTTQLNRAVGMPPVSHTTNYPPGLGNAVKTPIGSHKRVFSRLIPSPEPSPEGSYVGQHSQGLGGHYADSYLKRKRIF</sequence>
<comment type="function">
    <text evidence="9">Cooperates with PTBP1 to modulate regulated alternative splicing events. Promotes exon skipping. Cooperates with PTBP1 to modulate switching between mutually exclusive exons during maturation of the TPM1 pre-mRNA.</text>
</comment>
<dbReference type="FunFam" id="3.30.70.330:FF:000100">
    <property type="entry name" value="Putative ribonucleoprotein PTB-binding 1"/>
    <property type="match status" value="1"/>
</dbReference>
<proteinExistence type="evidence at transcript level"/>
<feature type="region of interest" description="Disordered" evidence="14">
    <location>
        <begin position="556"/>
        <end position="576"/>
    </location>
</feature>
<dbReference type="EMBL" id="KX377119">
    <property type="protein sequence ID" value="APG42677.1"/>
    <property type="molecule type" value="mRNA"/>
</dbReference>
<dbReference type="PANTHER" id="PTHR48025">
    <property type="entry name" value="OS02G0815200 PROTEIN"/>
    <property type="match status" value="1"/>
</dbReference>
<evidence type="ECO:0000259" key="15">
    <source>
        <dbReference type="PROSITE" id="PS50102"/>
    </source>
</evidence>
<keyword evidence="8" id="KW-0539">Nucleus</keyword>
<feature type="compositionally biased region" description="Polar residues" evidence="14">
    <location>
        <begin position="560"/>
        <end position="576"/>
    </location>
</feature>
<feature type="compositionally biased region" description="Low complexity" evidence="14">
    <location>
        <begin position="642"/>
        <end position="655"/>
    </location>
</feature>
<dbReference type="CDD" id="cd12665">
    <property type="entry name" value="RRM2_RAVER1"/>
    <property type="match status" value="1"/>
</dbReference>
<evidence type="ECO:0000256" key="4">
    <source>
        <dbReference type="ARBA" id="ARBA00022553"/>
    </source>
</evidence>
<keyword evidence="16" id="KW-0687">Ribonucleoprotein</keyword>
<keyword evidence="6 13" id="KW-0694">RNA-binding</keyword>
<dbReference type="SMART" id="SM00360">
    <property type="entry name" value="RRM"/>
    <property type="match status" value="3"/>
</dbReference>
<dbReference type="InterPro" id="IPR034635">
    <property type="entry name" value="RAVER1_RRM3"/>
</dbReference>
<dbReference type="CDD" id="cd12663">
    <property type="entry name" value="RRM1_RAVER1"/>
    <property type="match status" value="1"/>
</dbReference>
<keyword evidence="5" id="KW-0677">Repeat</keyword>
<feature type="region of interest" description="Disordered" evidence="14">
    <location>
        <begin position="1"/>
        <end position="80"/>
    </location>
</feature>
<feature type="compositionally biased region" description="Basic and acidic residues" evidence="14">
    <location>
        <begin position="26"/>
        <end position="51"/>
    </location>
</feature>
<name>A0A1L3HS60_LATJA</name>
<dbReference type="PANTHER" id="PTHR48025:SF1">
    <property type="entry name" value="RRM DOMAIN-CONTAINING PROTEIN"/>
    <property type="match status" value="1"/>
</dbReference>
<feature type="region of interest" description="Disordered" evidence="14">
    <location>
        <begin position="642"/>
        <end position="664"/>
    </location>
</feature>
<dbReference type="Gene3D" id="3.30.70.330">
    <property type="match status" value="3"/>
</dbReference>
<gene>
    <name evidence="16" type="primary">Raver1</name>
</gene>
<feature type="region of interest" description="Disordered" evidence="14">
    <location>
        <begin position="697"/>
        <end position="716"/>
    </location>
</feature>
<evidence type="ECO:0000256" key="2">
    <source>
        <dbReference type="ARBA" id="ARBA00004496"/>
    </source>
</evidence>
<dbReference type="FunFam" id="3.30.70.330:FF:000116">
    <property type="entry name" value="Putative ribonucleoprotein PTB-binding 1"/>
    <property type="match status" value="1"/>
</dbReference>
<evidence type="ECO:0000256" key="9">
    <source>
        <dbReference type="ARBA" id="ARBA00058259"/>
    </source>
</evidence>
<dbReference type="GO" id="GO:0005634">
    <property type="term" value="C:nucleus"/>
    <property type="evidence" value="ECO:0007669"/>
    <property type="project" value="UniProtKB-SubCell"/>
</dbReference>
<organism evidence="16">
    <name type="scientific">Lateolabrax japonicus</name>
    <name type="common">Japanese sea perch</name>
    <name type="synonym">Japanese sea bass</name>
    <dbReference type="NCBI Taxonomy" id="8164"/>
    <lineage>
        <taxon>Eukaryota</taxon>
        <taxon>Metazoa</taxon>
        <taxon>Chordata</taxon>
        <taxon>Craniata</taxon>
        <taxon>Vertebrata</taxon>
        <taxon>Euteleostomi</taxon>
        <taxon>Actinopterygii</taxon>
        <taxon>Neopterygii</taxon>
        <taxon>Teleostei</taxon>
        <taxon>Neoteleostei</taxon>
        <taxon>Acanthomorphata</taxon>
        <taxon>Eupercaria</taxon>
        <taxon>Acropomatiformes</taxon>
        <taxon>Lateolabracidae</taxon>
        <taxon>Lateolabrax</taxon>
    </lineage>
</organism>
<evidence type="ECO:0000256" key="8">
    <source>
        <dbReference type="ARBA" id="ARBA00023242"/>
    </source>
</evidence>
<feature type="compositionally biased region" description="Basic and acidic residues" evidence="14">
    <location>
        <begin position="59"/>
        <end position="70"/>
    </location>
</feature>
<evidence type="ECO:0000256" key="12">
    <source>
        <dbReference type="ARBA" id="ARBA00076009"/>
    </source>
</evidence>
<dbReference type="PROSITE" id="PS50102">
    <property type="entry name" value="RRM"/>
    <property type="match status" value="3"/>
</dbReference>
<evidence type="ECO:0000256" key="14">
    <source>
        <dbReference type="SAM" id="MobiDB-lite"/>
    </source>
</evidence>
<feature type="domain" description="RRM" evidence="15">
    <location>
        <begin position="168"/>
        <end position="246"/>
    </location>
</feature>
<evidence type="ECO:0000256" key="3">
    <source>
        <dbReference type="ARBA" id="ARBA00022490"/>
    </source>
</evidence>
<dbReference type="InterPro" id="IPR035979">
    <property type="entry name" value="RBD_domain_sf"/>
</dbReference>
<evidence type="ECO:0000256" key="13">
    <source>
        <dbReference type="PROSITE-ProRule" id="PRU00176"/>
    </source>
</evidence>
<dbReference type="SUPFAM" id="SSF54928">
    <property type="entry name" value="RNA-binding domain, RBD"/>
    <property type="match status" value="2"/>
</dbReference>
<dbReference type="InterPro" id="IPR050502">
    <property type="entry name" value="Euk_RNA-bind_prot"/>
</dbReference>
<evidence type="ECO:0000256" key="10">
    <source>
        <dbReference type="ARBA" id="ARBA00066243"/>
    </source>
</evidence>
<keyword evidence="3" id="KW-0963">Cytoplasm</keyword>
<protein>
    <recommendedName>
        <fullName evidence="11">Ribonucleoprotein PTB-binding 1</fullName>
    </recommendedName>
    <alternativeName>
        <fullName evidence="12">Protein raver-1</fullName>
    </alternativeName>
</protein>
<reference evidence="16" key="1">
    <citation type="journal article" date="2017" name="Fish Shellfish Immunol.">
        <title>Identification of sea perch (Lateolabrax japonicus) ribonucleoprotein PTB-Binding 1 involved in antiviral immune response against RGNNV.</title>
        <authorList>
            <person name="Jia P."/>
            <person name="Liu W."/>
            <person name="Chen L."/>
            <person name="Jin Y."/>
            <person name="Zhang J."/>
            <person name="Jia K."/>
            <person name="Yi M."/>
        </authorList>
    </citation>
    <scope>NUCLEOTIDE SEQUENCE</scope>
</reference>
<feature type="domain" description="RRM" evidence="15">
    <location>
        <begin position="95"/>
        <end position="166"/>
    </location>
</feature>
<dbReference type="AlphaFoldDB" id="A0A1L3HS60"/>
<dbReference type="InterPro" id="IPR000504">
    <property type="entry name" value="RRM_dom"/>
</dbReference>
<evidence type="ECO:0000313" key="16">
    <source>
        <dbReference type="EMBL" id="APG42677.1"/>
    </source>
</evidence>
<evidence type="ECO:0000256" key="7">
    <source>
        <dbReference type="ARBA" id="ARBA00022990"/>
    </source>
</evidence>
<dbReference type="Pfam" id="PF00076">
    <property type="entry name" value="RRM_1"/>
    <property type="match status" value="2"/>
</dbReference>
<keyword evidence="4" id="KW-0597">Phosphoprotein</keyword>
<feature type="domain" description="RRM" evidence="15">
    <location>
        <begin position="257"/>
        <end position="335"/>
    </location>
</feature>
<dbReference type="InterPro" id="IPR034633">
    <property type="entry name" value="RAVER1_RRM1"/>
</dbReference>
<feature type="compositionally biased region" description="Low complexity" evidence="14">
    <location>
        <begin position="1"/>
        <end position="11"/>
    </location>
</feature>
<comment type="subcellular location">
    <subcellularLocation>
        <location evidence="2">Cytoplasm</location>
    </subcellularLocation>
    <subcellularLocation>
        <location evidence="1">Nucleus</location>
    </subcellularLocation>
</comment>
<evidence type="ECO:0000256" key="5">
    <source>
        <dbReference type="ARBA" id="ARBA00022737"/>
    </source>
</evidence>
<dbReference type="GO" id="GO:0003729">
    <property type="term" value="F:mRNA binding"/>
    <property type="evidence" value="ECO:0007669"/>
    <property type="project" value="TreeGrafter"/>
</dbReference>
<evidence type="ECO:0000256" key="1">
    <source>
        <dbReference type="ARBA" id="ARBA00004123"/>
    </source>
</evidence>
<dbReference type="InterPro" id="IPR012677">
    <property type="entry name" value="Nucleotide-bd_a/b_plait_sf"/>
</dbReference>
<dbReference type="FunFam" id="3.30.70.330:FF:000125">
    <property type="entry name" value="Putative ribonucleoprotein PTB-binding 1"/>
    <property type="match status" value="1"/>
</dbReference>
<comment type="subunit">
    <text evidence="10">Interacts with PTBP1, RAVER2, VCL and ACTN1. Part of a complex containing RAVER1, VCL and ACTN1.</text>
</comment>
<dbReference type="GO" id="GO:1990904">
    <property type="term" value="C:ribonucleoprotein complex"/>
    <property type="evidence" value="ECO:0007669"/>
    <property type="project" value="UniProtKB-KW"/>
</dbReference>
<evidence type="ECO:0000256" key="6">
    <source>
        <dbReference type="ARBA" id="ARBA00022884"/>
    </source>
</evidence>
<dbReference type="GO" id="GO:0005737">
    <property type="term" value="C:cytoplasm"/>
    <property type="evidence" value="ECO:0007669"/>
    <property type="project" value="UniProtKB-SubCell"/>
</dbReference>
<accession>A0A1L3HS60</accession>
<keyword evidence="7" id="KW-0007">Acetylation</keyword>
<dbReference type="CDD" id="cd12667">
    <property type="entry name" value="RRM3_RAVER1"/>
    <property type="match status" value="1"/>
</dbReference>